<accession>A0A0C2IJH9</accession>
<dbReference type="HOGENOM" id="CLU_2211681_0_0_1"/>
<sequence length="107" mass="11567">MFVGRQPASSKPENGRETTLVASFAILPALVMHIAGPRASQLYWEVRRIDAVMHSQDCENDLLECIHAATLTIIEAADVAVDVDVNVDSADDSSYDSEDTLCPSCGE</sequence>
<dbReference type="GeneID" id="63681998"/>
<organism evidence="1 2">
    <name type="scientific">Sporothrix brasiliensis 5110</name>
    <dbReference type="NCBI Taxonomy" id="1398154"/>
    <lineage>
        <taxon>Eukaryota</taxon>
        <taxon>Fungi</taxon>
        <taxon>Dikarya</taxon>
        <taxon>Ascomycota</taxon>
        <taxon>Pezizomycotina</taxon>
        <taxon>Sordariomycetes</taxon>
        <taxon>Sordariomycetidae</taxon>
        <taxon>Ophiostomatales</taxon>
        <taxon>Ophiostomataceae</taxon>
        <taxon>Sporothrix</taxon>
    </lineage>
</organism>
<dbReference type="OrthoDB" id="10372669at2759"/>
<reference evidence="1 2" key="1">
    <citation type="journal article" date="2014" name="BMC Genomics">
        <title>Comparative genomics of the major fungal agents of human and animal Sporotrichosis: Sporothrix schenckii and Sporothrix brasiliensis.</title>
        <authorList>
            <person name="Teixeira M.M."/>
            <person name="de Almeida L.G."/>
            <person name="Kubitschek-Barreira P."/>
            <person name="Alves F.L."/>
            <person name="Kioshima E.S."/>
            <person name="Abadio A.K."/>
            <person name="Fernandes L."/>
            <person name="Derengowski L.S."/>
            <person name="Ferreira K.S."/>
            <person name="Souza R.C."/>
            <person name="Ruiz J.C."/>
            <person name="de Andrade N.C."/>
            <person name="Paes H.C."/>
            <person name="Nicola A.M."/>
            <person name="Albuquerque P."/>
            <person name="Gerber A.L."/>
            <person name="Martins V.P."/>
            <person name="Peconick L.D."/>
            <person name="Neto A.V."/>
            <person name="Chaucanez C.B."/>
            <person name="Silva P.A."/>
            <person name="Cunha O.L."/>
            <person name="de Oliveira F.F."/>
            <person name="dos Santos T.C."/>
            <person name="Barros A.L."/>
            <person name="Soares M.A."/>
            <person name="de Oliveira L.M."/>
            <person name="Marini M.M."/>
            <person name="Villalobos-Duno H."/>
            <person name="Cunha M.M."/>
            <person name="de Hoog S."/>
            <person name="da Silveira J.F."/>
            <person name="Henrissat B."/>
            <person name="Nino-Vega G.A."/>
            <person name="Cisalpino P.S."/>
            <person name="Mora-Montes H.M."/>
            <person name="Almeida S.R."/>
            <person name="Stajich J.E."/>
            <person name="Lopes-Bezerra L.M."/>
            <person name="Vasconcelos A.T."/>
            <person name="Felipe M.S."/>
        </authorList>
    </citation>
    <scope>NUCLEOTIDE SEQUENCE [LARGE SCALE GENOMIC DNA]</scope>
    <source>
        <strain evidence="1 2">5110</strain>
    </source>
</reference>
<proteinExistence type="predicted"/>
<name>A0A0C2IJH9_9PEZI</name>
<protein>
    <submittedName>
        <fullName evidence="1">Uncharacterized protein</fullName>
    </submittedName>
</protein>
<dbReference type="RefSeq" id="XP_040615115.1">
    <property type="nucleotide sequence ID" value="XM_040767077.1"/>
</dbReference>
<comment type="caution">
    <text evidence="1">The sequence shown here is derived from an EMBL/GenBank/DDBJ whole genome shotgun (WGS) entry which is preliminary data.</text>
</comment>
<keyword evidence="2" id="KW-1185">Reference proteome</keyword>
<dbReference type="VEuPathDB" id="FungiDB:SPBR_08951"/>
<dbReference type="AlphaFoldDB" id="A0A0C2IJH9"/>
<evidence type="ECO:0000313" key="1">
    <source>
        <dbReference type="EMBL" id="KIH87105.1"/>
    </source>
</evidence>
<dbReference type="EMBL" id="AWTV01000010">
    <property type="protein sequence ID" value="KIH87105.1"/>
    <property type="molecule type" value="Genomic_DNA"/>
</dbReference>
<evidence type="ECO:0000313" key="2">
    <source>
        <dbReference type="Proteomes" id="UP000031575"/>
    </source>
</evidence>
<gene>
    <name evidence="1" type="ORF">SPBR_08951</name>
</gene>
<dbReference type="Proteomes" id="UP000031575">
    <property type="component" value="Unassembled WGS sequence"/>
</dbReference>